<gene>
    <name evidence="2" type="ordered locus">BMD_1647</name>
</gene>
<evidence type="ECO:0000313" key="3">
    <source>
        <dbReference type="Proteomes" id="UP000002365"/>
    </source>
</evidence>
<evidence type="ECO:0000313" key="2">
    <source>
        <dbReference type="EMBL" id="ADF38503.1"/>
    </source>
</evidence>
<keyword evidence="1" id="KW-0472">Membrane</keyword>
<dbReference type="EMBL" id="CP001982">
    <property type="protein sequence ID" value="ADF38503.1"/>
    <property type="molecule type" value="Genomic_DNA"/>
</dbReference>
<feature type="transmembrane region" description="Helical" evidence="1">
    <location>
        <begin position="35"/>
        <end position="53"/>
    </location>
</feature>
<dbReference type="Proteomes" id="UP000002365">
    <property type="component" value="Chromosome"/>
</dbReference>
<evidence type="ECO:0000256" key="1">
    <source>
        <dbReference type="SAM" id="Phobius"/>
    </source>
</evidence>
<dbReference type="HOGENOM" id="CLU_1802228_0_0_9"/>
<keyword evidence="1" id="KW-0812">Transmembrane</keyword>
<dbReference type="KEGG" id="bmd:BMD_1647"/>
<organism evidence="2 3">
    <name type="scientific">Priestia megaterium (strain DSM 319 / IMG 1521)</name>
    <name type="common">Bacillus megaterium</name>
    <dbReference type="NCBI Taxonomy" id="592022"/>
    <lineage>
        <taxon>Bacteria</taxon>
        <taxon>Bacillati</taxon>
        <taxon>Bacillota</taxon>
        <taxon>Bacilli</taxon>
        <taxon>Bacillales</taxon>
        <taxon>Bacillaceae</taxon>
        <taxon>Priestia</taxon>
    </lineage>
</organism>
<feature type="transmembrane region" description="Helical" evidence="1">
    <location>
        <begin position="59"/>
        <end position="77"/>
    </location>
</feature>
<feature type="transmembrane region" description="Helical" evidence="1">
    <location>
        <begin position="6"/>
        <end position="26"/>
    </location>
</feature>
<proteinExistence type="predicted"/>
<reference evidence="2 3" key="1">
    <citation type="journal article" date="2011" name="J. Bacteriol.">
        <title>Genome sequences of the biotechnologically important Bacillus megaterium strains QM B1551 and DSM319.</title>
        <authorList>
            <person name="Eppinger M."/>
            <person name="Bunk B."/>
            <person name="Johns M.A."/>
            <person name="Edirisinghe J.N."/>
            <person name="Kutumbaka K.K."/>
            <person name="Koenig S.S."/>
            <person name="Huot Creasy H."/>
            <person name="Rosovitz M.J."/>
            <person name="Riley D.R."/>
            <person name="Daugherty S."/>
            <person name="Martin M."/>
            <person name="Elbourne L.D."/>
            <person name="Paulsen I."/>
            <person name="Biedendieck R."/>
            <person name="Braun C."/>
            <person name="Grayburn S."/>
            <person name="Dhingra S."/>
            <person name="Lukyanchuk V."/>
            <person name="Ball B."/>
            <person name="Ul-Qamar R."/>
            <person name="Seibel J."/>
            <person name="Bremer E."/>
            <person name="Jahn D."/>
            <person name="Ravel J."/>
            <person name="Vary P.S."/>
        </authorList>
    </citation>
    <scope>NUCLEOTIDE SEQUENCE [LARGE SCALE GENOMIC DNA]</scope>
    <source>
        <strain evidence="3">DSM 319 / IMG 1521</strain>
    </source>
</reference>
<dbReference type="AlphaFoldDB" id="D5DDF2"/>
<name>D5DDF2_PRIM3</name>
<accession>D5DDF2</accession>
<sequence>MRFEMGNLLNYIYFFIAILVGLYFFITNKHSRKPLFMLLLSILLFYSSAYFFYYKTYPINLLSTLSILVLWWIILLLLREIYSREENIFWNLCSIYVALYHSLHYVFDSLAQKNFLYGFIFYFYTNVGLLLLGLYYLLRVYKNRTVH</sequence>
<feature type="transmembrane region" description="Helical" evidence="1">
    <location>
        <begin position="119"/>
        <end position="138"/>
    </location>
</feature>
<keyword evidence="1" id="KW-1133">Transmembrane helix</keyword>
<feature type="transmembrane region" description="Helical" evidence="1">
    <location>
        <begin position="89"/>
        <end position="107"/>
    </location>
</feature>
<protein>
    <submittedName>
        <fullName evidence="2">Uncharacterized protein</fullName>
    </submittedName>
</protein>